<organism evidence="1 2">
    <name type="scientific">Saitozyma podzolica</name>
    <dbReference type="NCBI Taxonomy" id="1890683"/>
    <lineage>
        <taxon>Eukaryota</taxon>
        <taxon>Fungi</taxon>
        <taxon>Dikarya</taxon>
        <taxon>Basidiomycota</taxon>
        <taxon>Agaricomycotina</taxon>
        <taxon>Tremellomycetes</taxon>
        <taxon>Tremellales</taxon>
        <taxon>Trimorphomycetaceae</taxon>
        <taxon>Saitozyma</taxon>
    </lineage>
</organism>
<reference evidence="1 2" key="1">
    <citation type="submission" date="2018-11" db="EMBL/GenBank/DDBJ databases">
        <title>Genome sequence of Saitozyma podzolica DSM 27192.</title>
        <authorList>
            <person name="Aliyu H."/>
            <person name="Gorte O."/>
            <person name="Ochsenreither K."/>
        </authorList>
    </citation>
    <scope>NUCLEOTIDE SEQUENCE [LARGE SCALE GENOMIC DNA]</scope>
    <source>
        <strain evidence="1 2">DSM 27192</strain>
    </source>
</reference>
<dbReference type="EMBL" id="RSCD01000001">
    <property type="protein sequence ID" value="RSH95045.1"/>
    <property type="molecule type" value="Genomic_DNA"/>
</dbReference>
<name>A0A427YVL4_9TREE</name>
<evidence type="ECO:0000313" key="1">
    <source>
        <dbReference type="EMBL" id="RSH95045.1"/>
    </source>
</evidence>
<accession>A0A427YVL4</accession>
<gene>
    <name evidence="1" type="ORF">EHS25_000131</name>
</gene>
<keyword evidence="2" id="KW-1185">Reference proteome</keyword>
<evidence type="ECO:0000313" key="2">
    <source>
        <dbReference type="Proteomes" id="UP000279259"/>
    </source>
</evidence>
<sequence length="188" mass="21157">MSNDDYTSFNGFFKSLGEAVTRSHCISCPQKDGGYIHPHTAELVQNATFDCDKLELEETRYREAASRARALIDLHGAMTDAEKPITVSQPNVLTSLYKVLDDLIEQDRDCVQRRQSLLMSLGSARDRLKSQRSLCEHLSEKYKVPEYPPPDPERDTEAQLVLSTMIDTLEEKVTNLAPESSTEGRSGF</sequence>
<comment type="caution">
    <text evidence="1">The sequence shown here is derived from an EMBL/GenBank/DDBJ whole genome shotgun (WGS) entry which is preliminary data.</text>
</comment>
<protein>
    <submittedName>
        <fullName evidence="1">Uncharacterized protein</fullName>
    </submittedName>
</protein>
<dbReference type="Proteomes" id="UP000279259">
    <property type="component" value="Unassembled WGS sequence"/>
</dbReference>
<dbReference type="AlphaFoldDB" id="A0A427YVL4"/>
<proteinExistence type="predicted"/>